<dbReference type="PANTHER" id="PTHR33265">
    <property type="entry name" value="AVR9/CF-9 RAPIDLY ELICITED PROTEIN-RELATED"/>
    <property type="match status" value="1"/>
</dbReference>
<dbReference type="AlphaFoldDB" id="A0AA41SKU6"/>
<comment type="caution">
    <text evidence="1">The sequence shown here is derived from an EMBL/GenBank/DDBJ whole genome shotgun (WGS) entry which is preliminary data.</text>
</comment>
<dbReference type="PANTHER" id="PTHR33265:SF6">
    <property type="entry name" value="OS01G0930500 PROTEIN"/>
    <property type="match status" value="1"/>
</dbReference>
<dbReference type="Proteomes" id="UP001177140">
    <property type="component" value="Unassembled WGS sequence"/>
</dbReference>
<proteinExistence type="predicted"/>
<keyword evidence="2" id="KW-1185">Reference proteome</keyword>
<dbReference type="Pfam" id="PF05553">
    <property type="entry name" value="DUF761"/>
    <property type="match status" value="1"/>
</dbReference>
<name>A0AA41SKU6_PAPNU</name>
<dbReference type="InterPro" id="IPR008480">
    <property type="entry name" value="DUF761_pln"/>
</dbReference>
<dbReference type="EMBL" id="JAJJMA010185620">
    <property type="protein sequence ID" value="MCL7037996.1"/>
    <property type="molecule type" value="Genomic_DNA"/>
</dbReference>
<gene>
    <name evidence="1" type="ORF">MKW94_010155</name>
</gene>
<sequence length="234" mass="27121">MEVHSSRNSVMGKKLWNYFRIAYYMMRKGLMSKRKLIMDMNLMMKGGRTLRKSLVNLMTFHSHHHHQQHSFNDITRGSIGGAQDYEFSCSNTPNPVFPHMSKRTRHHYFPCINPPDEEDVGEIYEENDRAVVVVRPNKVGYSPEYAHNFQFSTTATPDLAPGENKVSQLLSPFAVRVADYSSEDENEIQLEGMSSNPKVDDEAEDFIKRFYEQLRLQSKTQLLQYQEMLARGAC</sequence>
<organism evidence="1 2">
    <name type="scientific">Papaver nudicaule</name>
    <name type="common">Iceland poppy</name>
    <dbReference type="NCBI Taxonomy" id="74823"/>
    <lineage>
        <taxon>Eukaryota</taxon>
        <taxon>Viridiplantae</taxon>
        <taxon>Streptophyta</taxon>
        <taxon>Embryophyta</taxon>
        <taxon>Tracheophyta</taxon>
        <taxon>Spermatophyta</taxon>
        <taxon>Magnoliopsida</taxon>
        <taxon>Ranunculales</taxon>
        <taxon>Papaveraceae</taxon>
        <taxon>Papaveroideae</taxon>
        <taxon>Papaver</taxon>
    </lineage>
</organism>
<protein>
    <submittedName>
        <fullName evidence="1">Uncharacterized protein</fullName>
    </submittedName>
</protein>
<evidence type="ECO:0000313" key="1">
    <source>
        <dbReference type="EMBL" id="MCL7037996.1"/>
    </source>
</evidence>
<accession>A0AA41SKU6</accession>
<evidence type="ECO:0000313" key="2">
    <source>
        <dbReference type="Proteomes" id="UP001177140"/>
    </source>
</evidence>
<reference evidence="1" key="1">
    <citation type="submission" date="2022-03" db="EMBL/GenBank/DDBJ databases">
        <title>A functionally conserved STORR gene fusion in Papaver species that diverged 16.8 million years ago.</title>
        <authorList>
            <person name="Catania T."/>
        </authorList>
    </citation>
    <scope>NUCLEOTIDE SEQUENCE</scope>
    <source>
        <strain evidence="1">S-191538</strain>
    </source>
</reference>